<accession>A0ACB6ZAH0</accession>
<reference evidence="1" key="2">
    <citation type="journal article" date="2020" name="Nat. Commun.">
        <title>Large-scale genome sequencing of mycorrhizal fungi provides insights into the early evolution of symbiotic traits.</title>
        <authorList>
            <person name="Miyauchi S."/>
            <person name="Kiss E."/>
            <person name="Kuo A."/>
            <person name="Drula E."/>
            <person name="Kohler A."/>
            <person name="Sanchez-Garcia M."/>
            <person name="Morin E."/>
            <person name="Andreopoulos B."/>
            <person name="Barry K.W."/>
            <person name="Bonito G."/>
            <person name="Buee M."/>
            <person name="Carver A."/>
            <person name="Chen C."/>
            <person name="Cichocki N."/>
            <person name="Clum A."/>
            <person name="Culley D."/>
            <person name="Crous P.W."/>
            <person name="Fauchery L."/>
            <person name="Girlanda M."/>
            <person name="Hayes R.D."/>
            <person name="Keri Z."/>
            <person name="LaButti K."/>
            <person name="Lipzen A."/>
            <person name="Lombard V."/>
            <person name="Magnuson J."/>
            <person name="Maillard F."/>
            <person name="Murat C."/>
            <person name="Nolan M."/>
            <person name="Ohm R.A."/>
            <person name="Pangilinan J."/>
            <person name="Pereira M.F."/>
            <person name="Perotto S."/>
            <person name="Peter M."/>
            <person name="Pfister S."/>
            <person name="Riley R."/>
            <person name="Sitrit Y."/>
            <person name="Stielow J.B."/>
            <person name="Szollosi G."/>
            <person name="Zifcakova L."/>
            <person name="Stursova M."/>
            <person name="Spatafora J.W."/>
            <person name="Tedersoo L."/>
            <person name="Vaario L.M."/>
            <person name="Yamada A."/>
            <person name="Yan M."/>
            <person name="Wang P."/>
            <person name="Xu J."/>
            <person name="Bruns T."/>
            <person name="Baldrian P."/>
            <person name="Vilgalys R."/>
            <person name="Dunand C."/>
            <person name="Henrissat B."/>
            <person name="Grigoriev I.V."/>
            <person name="Hibbett D."/>
            <person name="Nagy L.G."/>
            <person name="Martin F.M."/>
        </authorList>
    </citation>
    <scope>NUCLEOTIDE SEQUENCE</scope>
    <source>
        <strain evidence="1">P2</strain>
    </source>
</reference>
<gene>
    <name evidence="1" type="ORF">BDM02DRAFT_3009363</name>
</gene>
<reference evidence="1" key="1">
    <citation type="submission" date="2019-10" db="EMBL/GenBank/DDBJ databases">
        <authorList>
            <consortium name="DOE Joint Genome Institute"/>
            <person name="Kuo A."/>
            <person name="Miyauchi S."/>
            <person name="Kiss E."/>
            <person name="Drula E."/>
            <person name="Kohler A."/>
            <person name="Sanchez-Garcia M."/>
            <person name="Andreopoulos B."/>
            <person name="Barry K.W."/>
            <person name="Bonito G."/>
            <person name="Buee M."/>
            <person name="Carver A."/>
            <person name="Chen C."/>
            <person name="Cichocki N."/>
            <person name="Clum A."/>
            <person name="Culley D."/>
            <person name="Crous P.W."/>
            <person name="Fauchery L."/>
            <person name="Girlanda M."/>
            <person name="Hayes R."/>
            <person name="Keri Z."/>
            <person name="Labutti K."/>
            <person name="Lipzen A."/>
            <person name="Lombard V."/>
            <person name="Magnuson J."/>
            <person name="Maillard F."/>
            <person name="Morin E."/>
            <person name="Murat C."/>
            <person name="Nolan M."/>
            <person name="Ohm R."/>
            <person name="Pangilinan J."/>
            <person name="Pereira M."/>
            <person name="Perotto S."/>
            <person name="Peter M."/>
            <person name="Riley R."/>
            <person name="Sitrit Y."/>
            <person name="Stielow B."/>
            <person name="Szollosi G."/>
            <person name="Zifcakova L."/>
            <person name="Stursova M."/>
            <person name="Spatafora J.W."/>
            <person name="Tedersoo L."/>
            <person name="Vaario L.-M."/>
            <person name="Yamada A."/>
            <person name="Yan M."/>
            <person name="Wang P."/>
            <person name="Xu J."/>
            <person name="Bruns T."/>
            <person name="Baldrian P."/>
            <person name="Vilgalys R."/>
            <person name="Henrissat B."/>
            <person name="Grigoriev I.V."/>
            <person name="Hibbett D."/>
            <person name="Nagy L.G."/>
            <person name="Martin F.M."/>
        </authorList>
    </citation>
    <scope>NUCLEOTIDE SEQUENCE</scope>
    <source>
        <strain evidence="1">P2</strain>
    </source>
</reference>
<comment type="caution">
    <text evidence="1">The sequence shown here is derived from an EMBL/GenBank/DDBJ whole genome shotgun (WGS) entry which is preliminary data.</text>
</comment>
<evidence type="ECO:0000313" key="1">
    <source>
        <dbReference type="EMBL" id="KAF9646519.1"/>
    </source>
</evidence>
<protein>
    <submittedName>
        <fullName evidence="1">Uncharacterized protein</fullName>
    </submittedName>
</protein>
<organism evidence="1 2">
    <name type="scientific">Thelephora ganbajun</name>
    <name type="common">Ganba fungus</name>
    <dbReference type="NCBI Taxonomy" id="370292"/>
    <lineage>
        <taxon>Eukaryota</taxon>
        <taxon>Fungi</taxon>
        <taxon>Dikarya</taxon>
        <taxon>Basidiomycota</taxon>
        <taxon>Agaricomycotina</taxon>
        <taxon>Agaricomycetes</taxon>
        <taxon>Thelephorales</taxon>
        <taxon>Thelephoraceae</taxon>
        <taxon>Thelephora</taxon>
    </lineage>
</organism>
<keyword evidence="2" id="KW-1185">Reference proteome</keyword>
<evidence type="ECO:0000313" key="2">
    <source>
        <dbReference type="Proteomes" id="UP000886501"/>
    </source>
</evidence>
<dbReference type="EMBL" id="MU118056">
    <property type="protein sequence ID" value="KAF9646519.1"/>
    <property type="molecule type" value="Genomic_DNA"/>
</dbReference>
<name>A0ACB6ZAH0_THEGA</name>
<sequence>MPLPPQFDVYGDQLQDSSGHENVLSSIMGPEINIDHIRYLDKKIEEGAGDIIQLKRTRNSLLNISARVPPEILGSIFRWRIVPDDDRPPSLSSRGGSYNFLRVCHHWFEVASRTPELWSYWGSTLKQWSQRYKRFGTTPVDLTLSGYNIYDPNSPFDGPLRDALRDRAEHDGIRSLHLMSNRTILAFILSTLTFDGEDVRCSSIESISLQCVGDFDVDVSNFFARYRFPKLRYLHLSEEVQVSR</sequence>
<dbReference type="Proteomes" id="UP000886501">
    <property type="component" value="Unassembled WGS sequence"/>
</dbReference>
<proteinExistence type="predicted"/>